<dbReference type="PANTHER" id="PTHR43736:SF4">
    <property type="entry name" value="SLR1690 PROTEIN"/>
    <property type="match status" value="1"/>
</dbReference>
<dbReference type="InterPro" id="IPR015797">
    <property type="entry name" value="NUDIX_hydrolase-like_dom_sf"/>
</dbReference>
<dbReference type="Gene3D" id="1.10.10.10">
    <property type="entry name" value="Winged helix-like DNA-binding domain superfamily/Winged helix DNA-binding domain"/>
    <property type="match status" value="1"/>
</dbReference>
<reference evidence="3" key="1">
    <citation type="journal article" date="2019" name="Int. J. Syst. Evol. Microbiol.">
        <title>The Global Catalogue of Microorganisms (GCM) 10K type strain sequencing project: providing services to taxonomists for standard genome sequencing and annotation.</title>
        <authorList>
            <consortium name="The Broad Institute Genomics Platform"/>
            <consortium name="The Broad Institute Genome Sequencing Center for Infectious Disease"/>
            <person name="Wu L."/>
            <person name="Ma J."/>
        </authorList>
    </citation>
    <scope>NUCLEOTIDE SEQUENCE [LARGE SCALE GENOMIC DNA]</scope>
    <source>
        <strain evidence="3">CCUG 49018</strain>
    </source>
</reference>
<feature type="domain" description="Nudix hydrolase" evidence="1">
    <location>
        <begin position="3"/>
        <end position="139"/>
    </location>
</feature>
<organism evidence="2 3">
    <name type="scientific">Pseudonocardia benzenivorans</name>
    <dbReference type="NCBI Taxonomy" id="228005"/>
    <lineage>
        <taxon>Bacteria</taxon>
        <taxon>Bacillati</taxon>
        <taxon>Actinomycetota</taxon>
        <taxon>Actinomycetes</taxon>
        <taxon>Pseudonocardiales</taxon>
        <taxon>Pseudonocardiaceae</taxon>
        <taxon>Pseudonocardia</taxon>
    </lineage>
</organism>
<dbReference type="Pfam" id="PF21906">
    <property type="entry name" value="WHD_NrtR"/>
    <property type="match status" value="1"/>
</dbReference>
<dbReference type="PROSITE" id="PS51462">
    <property type="entry name" value="NUDIX"/>
    <property type="match status" value="1"/>
</dbReference>
<gene>
    <name evidence="2" type="ORF">ACFQ34_04640</name>
</gene>
<dbReference type="InterPro" id="IPR054105">
    <property type="entry name" value="WHD_NrtR"/>
</dbReference>
<comment type="caution">
    <text evidence="2">The sequence shown here is derived from an EMBL/GenBank/DDBJ whole genome shotgun (WGS) entry which is preliminary data.</text>
</comment>
<accession>A0ABW3VES9</accession>
<dbReference type="InterPro" id="IPR000086">
    <property type="entry name" value="NUDIX_hydrolase_dom"/>
</dbReference>
<dbReference type="InterPro" id="IPR036390">
    <property type="entry name" value="WH_DNA-bd_sf"/>
</dbReference>
<sequence>MRGNLFAVGVDLVVLTVRGDELCVLLVRRSEQPFEGSWGLPGGFVAPDEDLADTAARELSAQIGSGAAGRVTGHLEQLAGYAAPDRDPRGRVLSVAFLALLPDLPDPDQPGVTSGWHPVADVADLAFDHTRILSDGVERARETLEYTTLAAAFCPPEFTITDLRRVYEAVWRTEIDPRNFSRKVTSTPGFLIPTNRHVTGGPGRPAQLFRRGPATRLHPAMLREPAVRAAG</sequence>
<evidence type="ECO:0000259" key="1">
    <source>
        <dbReference type="PROSITE" id="PS51462"/>
    </source>
</evidence>
<dbReference type="EMBL" id="JBHTMB010000026">
    <property type="protein sequence ID" value="MFD1232564.1"/>
    <property type="molecule type" value="Genomic_DNA"/>
</dbReference>
<dbReference type="CDD" id="cd18873">
    <property type="entry name" value="NUDIX_NadM_like"/>
    <property type="match status" value="1"/>
</dbReference>
<evidence type="ECO:0000313" key="3">
    <source>
        <dbReference type="Proteomes" id="UP001597182"/>
    </source>
</evidence>
<evidence type="ECO:0000313" key="2">
    <source>
        <dbReference type="EMBL" id="MFD1232564.1"/>
    </source>
</evidence>
<dbReference type="PANTHER" id="PTHR43736">
    <property type="entry name" value="ADP-RIBOSE PYROPHOSPHATASE"/>
    <property type="match status" value="1"/>
</dbReference>
<dbReference type="Gene3D" id="3.90.79.10">
    <property type="entry name" value="Nucleoside Triphosphate Pyrophosphohydrolase"/>
    <property type="match status" value="1"/>
</dbReference>
<dbReference type="RefSeq" id="WP_013672652.1">
    <property type="nucleotide sequence ID" value="NZ_BAABKS010000085.1"/>
</dbReference>
<keyword evidence="3" id="KW-1185">Reference proteome</keyword>
<dbReference type="SUPFAM" id="SSF55811">
    <property type="entry name" value="Nudix"/>
    <property type="match status" value="1"/>
</dbReference>
<protein>
    <submittedName>
        <fullName evidence="2">NUDIX domain-containing protein</fullName>
    </submittedName>
</protein>
<dbReference type="Proteomes" id="UP001597182">
    <property type="component" value="Unassembled WGS sequence"/>
</dbReference>
<name>A0ABW3VES9_9PSEU</name>
<dbReference type="Pfam" id="PF00293">
    <property type="entry name" value="NUDIX"/>
    <property type="match status" value="1"/>
</dbReference>
<dbReference type="InterPro" id="IPR036388">
    <property type="entry name" value="WH-like_DNA-bd_sf"/>
</dbReference>
<dbReference type="SUPFAM" id="SSF46785">
    <property type="entry name" value="Winged helix' DNA-binding domain"/>
    <property type="match status" value="1"/>
</dbReference>
<proteinExistence type="predicted"/>